<feature type="region of interest" description="Disordered" evidence="1">
    <location>
        <begin position="202"/>
        <end position="267"/>
    </location>
</feature>
<organism evidence="3 4">
    <name type="scientific">Microthyrium microscopicum</name>
    <dbReference type="NCBI Taxonomy" id="703497"/>
    <lineage>
        <taxon>Eukaryota</taxon>
        <taxon>Fungi</taxon>
        <taxon>Dikarya</taxon>
        <taxon>Ascomycota</taxon>
        <taxon>Pezizomycotina</taxon>
        <taxon>Dothideomycetes</taxon>
        <taxon>Dothideomycetes incertae sedis</taxon>
        <taxon>Microthyriales</taxon>
        <taxon>Microthyriaceae</taxon>
        <taxon>Microthyrium</taxon>
    </lineage>
</organism>
<protein>
    <recommendedName>
        <fullName evidence="5">PH domain-containing protein</fullName>
    </recommendedName>
</protein>
<sequence>MASKVATMVGKKMLGSEFKKYSGKKVAGDYDPLFEMRPDNRGKMKKHKKLIPAYIPEQDALILAKVRKRAYRLDMALFNFMGIRFGWSSVIGLVPEIGDVVDLVMAMSLFRQCCKVKGGLDSSVKMKMLFWIFIDFIIGLVPIAGDLLDASIKANTQNCRLLEQHLDRKYKDEETKKAEREYRRTSGTNYKALAPATVYEEYDERDRDFNTPPPGYDNDIYHEPSRPSRAHSGRGRQEDVEMAPARQSDRPSDRTTSKKKKSGWGRG</sequence>
<keyword evidence="2" id="KW-0812">Transmembrane</keyword>
<reference evidence="3" key="1">
    <citation type="journal article" date="2020" name="Stud. Mycol.">
        <title>101 Dothideomycetes genomes: a test case for predicting lifestyles and emergence of pathogens.</title>
        <authorList>
            <person name="Haridas S."/>
            <person name="Albert R."/>
            <person name="Binder M."/>
            <person name="Bloem J."/>
            <person name="Labutti K."/>
            <person name="Salamov A."/>
            <person name="Andreopoulos B."/>
            <person name="Baker S."/>
            <person name="Barry K."/>
            <person name="Bills G."/>
            <person name="Bluhm B."/>
            <person name="Cannon C."/>
            <person name="Castanera R."/>
            <person name="Culley D."/>
            <person name="Daum C."/>
            <person name="Ezra D."/>
            <person name="Gonzalez J."/>
            <person name="Henrissat B."/>
            <person name="Kuo A."/>
            <person name="Liang C."/>
            <person name="Lipzen A."/>
            <person name="Lutzoni F."/>
            <person name="Magnuson J."/>
            <person name="Mondo S."/>
            <person name="Nolan M."/>
            <person name="Ohm R."/>
            <person name="Pangilinan J."/>
            <person name="Park H.-J."/>
            <person name="Ramirez L."/>
            <person name="Alfaro M."/>
            <person name="Sun H."/>
            <person name="Tritt A."/>
            <person name="Yoshinaga Y."/>
            <person name="Zwiers L.-H."/>
            <person name="Turgeon B."/>
            <person name="Goodwin S."/>
            <person name="Spatafora J."/>
            <person name="Crous P."/>
            <person name="Grigoriev I."/>
        </authorList>
    </citation>
    <scope>NUCLEOTIDE SEQUENCE</scope>
    <source>
        <strain evidence="3">CBS 115976</strain>
    </source>
</reference>
<keyword evidence="2" id="KW-1133">Transmembrane helix</keyword>
<dbReference type="InterPro" id="IPR025187">
    <property type="entry name" value="DUF4112"/>
</dbReference>
<keyword evidence="4" id="KW-1185">Reference proteome</keyword>
<feature type="transmembrane region" description="Helical" evidence="2">
    <location>
        <begin position="128"/>
        <end position="148"/>
    </location>
</feature>
<dbReference type="AlphaFoldDB" id="A0A6A6U5J0"/>
<proteinExistence type="predicted"/>
<dbReference type="PANTHER" id="PTHR35519">
    <property type="entry name" value="MEMBRANE PROTEINS"/>
    <property type="match status" value="1"/>
</dbReference>
<feature type="compositionally biased region" description="Basic and acidic residues" evidence="1">
    <location>
        <begin position="247"/>
        <end position="256"/>
    </location>
</feature>
<dbReference type="Pfam" id="PF13430">
    <property type="entry name" value="DUF4112"/>
    <property type="match status" value="1"/>
</dbReference>
<dbReference type="PANTHER" id="PTHR35519:SF2">
    <property type="entry name" value="PH DOMAIN PROTEIN"/>
    <property type="match status" value="1"/>
</dbReference>
<evidence type="ECO:0000256" key="1">
    <source>
        <dbReference type="SAM" id="MobiDB-lite"/>
    </source>
</evidence>
<accession>A0A6A6U5J0</accession>
<keyword evidence="2" id="KW-0472">Membrane</keyword>
<dbReference type="EMBL" id="MU004238">
    <property type="protein sequence ID" value="KAF2666707.1"/>
    <property type="molecule type" value="Genomic_DNA"/>
</dbReference>
<feature type="transmembrane region" description="Helical" evidence="2">
    <location>
        <begin position="75"/>
        <end position="94"/>
    </location>
</feature>
<evidence type="ECO:0008006" key="5">
    <source>
        <dbReference type="Google" id="ProtNLM"/>
    </source>
</evidence>
<feature type="compositionally biased region" description="Basic residues" evidence="1">
    <location>
        <begin position="257"/>
        <end position="267"/>
    </location>
</feature>
<dbReference type="OrthoDB" id="2103474at2759"/>
<evidence type="ECO:0000313" key="4">
    <source>
        <dbReference type="Proteomes" id="UP000799302"/>
    </source>
</evidence>
<evidence type="ECO:0000313" key="3">
    <source>
        <dbReference type="EMBL" id="KAF2666707.1"/>
    </source>
</evidence>
<gene>
    <name evidence="3" type="ORF">BT63DRAFT_316225</name>
</gene>
<dbReference type="Proteomes" id="UP000799302">
    <property type="component" value="Unassembled WGS sequence"/>
</dbReference>
<evidence type="ECO:0000256" key="2">
    <source>
        <dbReference type="SAM" id="Phobius"/>
    </source>
</evidence>
<name>A0A6A6U5J0_9PEZI</name>